<dbReference type="Proteomes" id="UP001589755">
    <property type="component" value="Unassembled WGS sequence"/>
</dbReference>
<dbReference type="Pfam" id="PF00892">
    <property type="entry name" value="EamA"/>
    <property type="match status" value="2"/>
</dbReference>
<keyword evidence="9" id="KW-1185">Reference proteome</keyword>
<dbReference type="Gene3D" id="1.10.3730.20">
    <property type="match status" value="1"/>
</dbReference>
<proteinExistence type="inferred from homology"/>
<evidence type="ECO:0000256" key="4">
    <source>
        <dbReference type="ARBA" id="ARBA00022989"/>
    </source>
</evidence>
<reference evidence="8 9" key="1">
    <citation type="submission" date="2024-09" db="EMBL/GenBank/DDBJ databases">
        <authorList>
            <person name="Sun Q."/>
            <person name="Mori K."/>
        </authorList>
    </citation>
    <scope>NUCLEOTIDE SEQUENCE [LARGE SCALE GENOMIC DNA]</scope>
    <source>
        <strain evidence="8 9">CCM 8543</strain>
    </source>
</reference>
<feature type="transmembrane region" description="Helical" evidence="6">
    <location>
        <begin position="12"/>
        <end position="31"/>
    </location>
</feature>
<dbReference type="PANTHER" id="PTHR22911:SF6">
    <property type="entry name" value="SOLUTE CARRIER FAMILY 35 MEMBER G1"/>
    <property type="match status" value="1"/>
</dbReference>
<feature type="transmembrane region" description="Helical" evidence="6">
    <location>
        <begin position="212"/>
        <end position="231"/>
    </location>
</feature>
<protein>
    <submittedName>
        <fullName evidence="8">DMT family transporter</fullName>
    </submittedName>
</protein>
<feature type="transmembrane region" description="Helical" evidence="6">
    <location>
        <begin position="238"/>
        <end position="258"/>
    </location>
</feature>
<evidence type="ECO:0000313" key="8">
    <source>
        <dbReference type="EMBL" id="MFC0206920.1"/>
    </source>
</evidence>
<comment type="similarity">
    <text evidence="2">Belongs to the drug/metabolite transporter (DMT) superfamily. 10 TMS drug/metabolite exporter (DME) (TC 2.A.7.3) family.</text>
</comment>
<feature type="transmembrane region" description="Helical" evidence="6">
    <location>
        <begin position="37"/>
        <end position="60"/>
    </location>
</feature>
<dbReference type="InterPro" id="IPR037185">
    <property type="entry name" value="EmrE-like"/>
</dbReference>
<dbReference type="PANTHER" id="PTHR22911">
    <property type="entry name" value="ACYL-MALONYL CONDENSING ENZYME-RELATED"/>
    <property type="match status" value="1"/>
</dbReference>
<sequence length="288" mass="31101">MQPSPERRAERIGVIWLLADMTLISAMAALVKMEGAQYPAIQLVFLRSVVGVVIILPLVWRHRREIRHTRHTGRHIFRITCNALALTGNFAALAALPLALVSAIGFTRPLVVMLLAVLLLGERISTIRWLGAALGLAGVLVMVAPGHVPLDPGLAAAFASVLFGSLAVVQTRALKDENTTVLMVFYTVGLSLISAVPAAMTWQPVQPADWAPLLAIGILAQLGQYCFLRAYQTAQANVLAPFGYLSIIFATATGYLLFGEVPRLTTMAGVLVILLSLHITRLLDNRRG</sequence>
<feature type="transmembrane region" description="Helical" evidence="6">
    <location>
        <begin position="181"/>
        <end position="200"/>
    </location>
</feature>
<feature type="transmembrane region" description="Helical" evidence="6">
    <location>
        <begin position="76"/>
        <end position="94"/>
    </location>
</feature>
<dbReference type="SUPFAM" id="SSF103481">
    <property type="entry name" value="Multidrug resistance efflux transporter EmrE"/>
    <property type="match status" value="2"/>
</dbReference>
<evidence type="ECO:0000256" key="2">
    <source>
        <dbReference type="ARBA" id="ARBA00009853"/>
    </source>
</evidence>
<feature type="transmembrane region" description="Helical" evidence="6">
    <location>
        <begin position="264"/>
        <end position="283"/>
    </location>
</feature>
<feature type="transmembrane region" description="Helical" evidence="6">
    <location>
        <begin position="100"/>
        <end position="120"/>
    </location>
</feature>
<name>A0ABV6D2P1_9HYPH</name>
<organism evidence="8 9">
    <name type="scientific">Chelativorans intermedius</name>
    <dbReference type="NCBI Taxonomy" id="515947"/>
    <lineage>
        <taxon>Bacteria</taxon>
        <taxon>Pseudomonadati</taxon>
        <taxon>Pseudomonadota</taxon>
        <taxon>Alphaproteobacteria</taxon>
        <taxon>Hyphomicrobiales</taxon>
        <taxon>Phyllobacteriaceae</taxon>
        <taxon>Chelativorans</taxon>
    </lineage>
</organism>
<feature type="transmembrane region" description="Helical" evidence="6">
    <location>
        <begin position="127"/>
        <end position="146"/>
    </location>
</feature>
<dbReference type="RefSeq" id="WP_261518905.1">
    <property type="nucleotide sequence ID" value="NZ_JAODNW010000002.1"/>
</dbReference>
<keyword evidence="3 6" id="KW-0812">Transmembrane</keyword>
<dbReference type="InterPro" id="IPR000620">
    <property type="entry name" value="EamA_dom"/>
</dbReference>
<evidence type="ECO:0000256" key="1">
    <source>
        <dbReference type="ARBA" id="ARBA00004141"/>
    </source>
</evidence>
<dbReference type="EMBL" id="JBHLXD010000001">
    <property type="protein sequence ID" value="MFC0206920.1"/>
    <property type="molecule type" value="Genomic_DNA"/>
</dbReference>
<evidence type="ECO:0000256" key="3">
    <source>
        <dbReference type="ARBA" id="ARBA00022692"/>
    </source>
</evidence>
<accession>A0ABV6D2P1</accession>
<evidence type="ECO:0000256" key="5">
    <source>
        <dbReference type="ARBA" id="ARBA00023136"/>
    </source>
</evidence>
<evidence type="ECO:0000256" key="6">
    <source>
        <dbReference type="SAM" id="Phobius"/>
    </source>
</evidence>
<feature type="domain" description="EamA" evidence="7">
    <location>
        <begin position="154"/>
        <end position="279"/>
    </location>
</feature>
<comment type="caution">
    <text evidence="8">The sequence shown here is derived from an EMBL/GenBank/DDBJ whole genome shotgun (WGS) entry which is preliminary data.</text>
</comment>
<comment type="subcellular location">
    <subcellularLocation>
        <location evidence="1">Membrane</location>
        <topology evidence="1">Multi-pass membrane protein</topology>
    </subcellularLocation>
</comment>
<evidence type="ECO:0000259" key="7">
    <source>
        <dbReference type="Pfam" id="PF00892"/>
    </source>
</evidence>
<keyword evidence="5 6" id="KW-0472">Membrane</keyword>
<keyword evidence="4 6" id="KW-1133">Transmembrane helix</keyword>
<feature type="domain" description="EamA" evidence="7">
    <location>
        <begin position="12"/>
        <end position="143"/>
    </location>
</feature>
<gene>
    <name evidence="8" type="ORF">ACFFJ2_00720</name>
</gene>
<evidence type="ECO:0000313" key="9">
    <source>
        <dbReference type="Proteomes" id="UP001589755"/>
    </source>
</evidence>
<feature type="transmembrane region" description="Helical" evidence="6">
    <location>
        <begin position="152"/>
        <end position="169"/>
    </location>
</feature>